<keyword evidence="3" id="KW-0482">Metalloprotease</keyword>
<dbReference type="RefSeq" id="WP_081390864.1">
    <property type="nucleotide sequence ID" value="NZ_CP113787.1"/>
</dbReference>
<protein>
    <submittedName>
        <fullName evidence="3">CPBP family intramembrane metalloprotease</fullName>
    </submittedName>
</protein>
<feature type="domain" description="CAAX prenyl protease 2/Lysostaphin resistance protein A-like" evidence="2">
    <location>
        <begin position="127"/>
        <end position="233"/>
    </location>
</feature>
<reference evidence="3" key="1">
    <citation type="submission" date="2022-11" db="EMBL/GenBank/DDBJ databases">
        <title>Dental biofilm bacteria. Genome sequencing and assembly.</title>
        <authorList>
            <person name="Robertsson C."/>
        </authorList>
    </citation>
    <scope>NUCLEOTIDE SEQUENCE</scope>
    <source>
        <strain evidence="3">CW</strain>
    </source>
</reference>
<feature type="transmembrane region" description="Helical" evidence="1">
    <location>
        <begin position="16"/>
        <end position="36"/>
    </location>
</feature>
<dbReference type="GO" id="GO:0080120">
    <property type="term" value="P:CAAX-box protein maturation"/>
    <property type="evidence" value="ECO:0007669"/>
    <property type="project" value="UniProtKB-ARBA"/>
</dbReference>
<dbReference type="PANTHER" id="PTHR35797:SF1">
    <property type="entry name" value="PROTEASE"/>
    <property type="match status" value="1"/>
</dbReference>
<dbReference type="EMBL" id="CP113787">
    <property type="protein sequence ID" value="WAL42159.1"/>
    <property type="molecule type" value="Genomic_DNA"/>
</dbReference>
<feature type="transmembrane region" description="Helical" evidence="1">
    <location>
        <begin position="222"/>
        <end position="243"/>
    </location>
</feature>
<feature type="transmembrane region" description="Helical" evidence="1">
    <location>
        <begin position="249"/>
        <end position="273"/>
    </location>
</feature>
<proteinExistence type="predicted"/>
<evidence type="ECO:0000313" key="3">
    <source>
        <dbReference type="EMBL" id="WAL42159.1"/>
    </source>
</evidence>
<feature type="transmembrane region" description="Helical" evidence="1">
    <location>
        <begin position="48"/>
        <end position="67"/>
    </location>
</feature>
<gene>
    <name evidence="3" type="ORF">OFA60_08785</name>
</gene>
<dbReference type="Proteomes" id="UP001163127">
    <property type="component" value="Chromosome"/>
</dbReference>
<keyword evidence="1" id="KW-1133">Transmembrane helix</keyword>
<dbReference type="PANTHER" id="PTHR35797">
    <property type="entry name" value="PROTEASE-RELATED"/>
    <property type="match status" value="1"/>
</dbReference>
<keyword evidence="3" id="KW-0378">Hydrolase</keyword>
<evidence type="ECO:0000259" key="2">
    <source>
        <dbReference type="Pfam" id="PF02517"/>
    </source>
</evidence>
<dbReference type="AlphaFoldDB" id="A0AA47FF29"/>
<keyword evidence="1" id="KW-0472">Membrane</keyword>
<feature type="transmembrane region" description="Helical" evidence="1">
    <location>
        <begin position="191"/>
        <end position="210"/>
    </location>
</feature>
<keyword evidence="1" id="KW-0812">Transmembrane</keyword>
<dbReference type="Pfam" id="PF02517">
    <property type="entry name" value="Rce1-like"/>
    <property type="match status" value="1"/>
</dbReference>
<dbReference type="InterPro" id="IPR003675">
    <property type="entry name" value="Rce1/LyrA-like_dom"/>
</dbReference>
<feature type="transmembrane region" description="Helical" evidence="1">
    <location>
        <begin position="88"/>
        <end position="109"/>
    </location>
</feature>
<feature type="transmembrane region" description="Helical" evidence="1">
    <location>
        <begin position="158"/>
        <end position="179"/>
    </location>
</feature>
<dbReference type="InterPro" id="IPR042150">
    <property type="entry name" value="MmRce1-like"/>
</dbReference>
<name>A0AA47FF29_ACTNA</name>
<keyword evidence="3" id="KW-0645">Protease</keyword>
<feature type="transmembrane region" description="Helical" evidence="1">
    <location>
        <begin position="115"/>
        <end position="137"/>
    </location>
</feature>
<dbReference type="GO" id="GO:0008237">
    <property type="term" value="F:metallopeptidase activity"/>
    <property type="evidence" value="ECO:0007669"/>
    <property type="project" value="UniProtKB-KW"/>
</dbReference>
<evidence type="ECO:0000256" key="1">
    <source>
        <dbReference type="SAM" id="Phobius"/>
    </source>
</evidence>
<sequence length="285" mass="30457">MDEASPSGGAPAVSPLTRLVVFSAVALSSGWIGLLVNKALGIPHSMNSLGSLIWIMTPLLAGAVMALSDPSLRRSYVASWLPGRLRAYGVALATFPLSFAVAIAVGWAAGWLTPAGLGAFGGVVAANVVGTVLKNVAEEGAWRGYLTPALIGRKLPDPWVWLIVGMIWGLWHIPYYFWFLDESLSRSVYDVPPIIFVLIAVPVIICWAPLFTELRIISGSIWPGLIAHSIANLSHMPLIYGGLPITSGWGLLVSPMVGIIPNAIVLAAGLGLWARRTGRLRRRPR</sequence>
<dbReference type="GO" id="GO:0004175">
    <property type="term" value="F:endopeptidase activity"/>
    <property type="evidence" value="ECO:0007669"/>
    <property type="project" value="UniProtKB-ARBA"/>
</dbReference>
<accession>A0AA47FF29</accession>
<evidence type="ECO:0000313" key="4">
    <source>
        <dbReference type="Proteomes" id="UP001163127"/>
    </source>
</evidence>
<organism evidence="3 4">
    <name type="scientific">Actinomyces naeslundii</name>
    <dbReference type="NCBI Taxonomy" id="1655"/>
    <lineage>
        <taxon>Bacteria</taxon>
        <taxon>Bacillati</taxon>
        <taxon>Actinomycetota</taxon>
        <taxon>Actinomycetes</taxon>
        <taxon>Actinomycetales</taxon>
        <taxon>Actinomycetaceae</taxon>
        <taxon>Actinomyces</taxon>
    </lineage>
</organism>